<organism evidence="1 2">
    <name type="scientific">Elysia crispata</name>
    <name type="common">lettuce slug</name>
    <dbReference type="NCBI Taxonomy" id="231223"/>
    <lineage>
        <taxon>Eukaryota</taxon>
        <taxon>Metazoa</taxon>
        <taxon>Spiralia</taxon>
        <taxon>Lophotrochozoa</taxon>
        <taxon>Mollusca</taxon>
        <taxon>Gastropoda</taxon>
        <taxon>Heterobranchia</taxon>
        <taxon>Euthyneura</taxon>
        <taxon>Panpulmonata</taxon>
        <taxon>Sacoglossa</taxon>
        <taxon>Placobranchoidea</taxon>
        <taxon>Plakobranchidae</taxon>
        <taxon>Elysia</taxon>
    </lineage>
</organism>
<dbReference type="EMBL" id="JAWDGP010000100">
    <property type="protein sequence ID" value="KAK3803720.1"/>
    <property type="molecule type" value="Genomic_DNA"/>
</dbReference>
<reference evidence="1" key="1">
    <citation type="journal article" date="2023" name="G3 (Bethesda)">
        <title>A reference genome for the long-term kleptoplast-retaining sea slug Elysia crispata morphotype clarki.</title>
        <authorList>
            <person name="Eastman K.E."/>
            <person name="Pendleton A.L."/>
            <person name="Shaikh M.A."/>
            <person name="Suttiyut T."/>
            <person name="Ogas R."/>
            <person name="Tomko P."/>
            <person name="Gavelis G."/>
            <person name="Widhalm J.R."/>
            <person name="Wisecaver J.H."/>
        </authorList>
    </citation>
    <scope>NUCLEOTIDE SEQUENCE</scope>
    <source>
        <strain evidence="1">ECLA1</strain>
    </source>
</reference>
<dbReference type="Proteomes" id="UP001283361">
    <property type="component" value="Unassembled WGS sequence"/>
</dbReference>
<evidence type="ECO:0000313" key="1">
    <source>
        <dbReference type="EMBL" id="KAK3803720.1"/>
    </source>
</evidence>
<accession>A0AAE1BCR4</accession>
<protein>
    <submittedName>
        <fullName evidence="1">Uncharacterized protein</fullName>
    </submittedName>
</protein>
<proteinExistence type="predicted"/>
<sequence>MLIVVRGEQLILDSSLFNAPIKVSMRQCVRHFHGPTRPLVPALKIRRKGHNWVDEHPRFLLDLGIVPKEDLETSSAELVFGELLTVSGEATNRTTR</sequence>
<comment type="caution">
    <text evidence="1">The sequence shown here is derived from an EMBL/GenBank/DDBJ whole genome shotgun (WGS) entry which is preliminary data.</text>
</comment>
<keyword evidence="2" id="KW-1185">Reference proteome</keyword>
<evidence type="ECO:0000313" key="2">
    <source>
        <dbReference type="Proteomes" id="UP001283361"/>
    </source>
</evidence>
<dbReference type="AlphaFoldDB" id="A0AAE1BCR4"/>
<name>A0AAE1BCR4_9GAST</name>
<gene>
    <name evidence="1" type="ORF">RRG08_047684</name>
</gene>